<dbReference type="InterPro" id="IPR017896">
    <property type="entry name" value="4Fe4S_Fe-S-bd"/>
</dbReference>
<evidence type="ECO:0000256" key="10">
    <source>
        <dbReference type="SAM" id="MobiDB-lite"/>
    </source>
</evidence>
<dbReference type="Proteomes" id="UP001226867">
    <property type="component" value="Unassembled WGS sequence"/>
</dbReference>
<evidence type="ECO:0000256" key="3">
    <source>
        <dbReference type="ARBA" id="ARBA00022448"/>
    </source>
</evidence>
<keyword evidence="13" id="KW-1185">Reference proteome</keyword>
<dbReference type="SUPFAM" id="SSF54862">
    <property type="entry name" value="4Fe-4S ferredoxins"/>
    <property type="match status" value="1"/>
</dbReference>
<reference evidence="12 13" key="1">
    <citation type="submission" date="2023-07" db="EMBL/GenBank/DDBJ databases">
        <title>Sorghum-associated microbial communities from plants grown in Nebraska, USA.</title>
        <authorList>
            <person name="Schachtman D."/>
        </authorList>
    </citation>
    <scope>NUCLEOTIDE SEQUENCE [LARGE SCALE GENOMIC DNA]</scope>
    <source>
        <strain evidence="12 13">DS1607</strain>
    </source>
</reference>
<dbReference type="Pfam" id="PF00037">
    <property type="entry name" value="Fer4"/>
    <property type="match status" value="1"/>
</dbReference>
<dbReference type="InterPro" id="IPR050294">
    <property type="entry name" value="RnfB_subfamily"/>
</dbReference>
<comment type="caution">
    <text evidence="12">The sequence shown here is derived from an EMBL/GenBank/DDBJ whole genome shotgun (WGS) entry which is preliminary data.</text>
</comment>
<dbReference type="PRINTS" id="PR00354">
    <property type="entry name" value="7FE8SFRDOXIN"/>
</dbReference>
<feature type="domain" description="4Fe-4S ferredoxin-type" evidence="11">
    <location>
        <begin position="31"/>
        <end position="60"/>
    </location>
</feature>
<organism evidence="12 13">
    <name type="scientific">Variovorax ginsengisoli</name>
    <dbReference type="NCBI Taxonomy" id="363844"/>
    <lineage>
        <taxon>Bacteria</taxon>
        <taxon>Pseudomonadati</taxon>
        <taxon>Pseudomonadota</taxon>
        <taxon>Betaproteobacteria</taxon>
        <taxon>Burkholderiales</taxon>
        <taxon>Comamonadaceae</taxon>
        <taxon>Variovorax</taxon>
    </lineage>
</organism>
<dbReference type="EMBL" id="JAUSRO010000009">
    <property type="protein sequence ID" value="MDP9900900.1"/>
    <property type="molecule type" value="Genomic_DNA"/>
</dbReference>
<dbReference type="RefSeq" id="WP_307690686.1">
    <property type="nucleotide sequence ID" value="NZ_JAUSRO010000009.1"/>
</dbReference>
<keyword evidence="4 9" id="KW-0004">4Fe-4S</keyword>
<evidence type="ECO:0000259" key="11">
    <source>
        <dbReference type="PROSITE" id="PS51379"/>
    </source>
</evidence>
<evidence type="ECO:0000256" key="8">
    <source>
        <dbReference type="ARBA" id="ARBA00023014"/>
    </source>
</evidence>
<dbReference type="InterPro" id="IPR017900">
    <property type="entry name" value="4Fe4S_Fe_S_CS"/>
</dbReference>
<keyword evidence="8 9" id="KW-0411">Iron-sulfur</keyword>
<gene>
    <name evidence="12" type="ORF">J2W36_003166</name>
</gene>
<protein>
    <recommendedName>
        <fullName evidence="9">Ferredoxin</fullName>
    </recommendedName>
</protein>
<dbReference type="InterPro" id="IPR000813">
    <property type="entry name" value="7Fe_ferredoxin"/>
</dbReference>
<evidence type="ECO:0000256" key="7">
    <source>
        <dbReference type="ARBA" id="ARBA00023004"/>
    </source>
</evidence>
<keyword evidence="5 9" id="KW-0479">Metal-binding</keyword>
<keyword evidence="3 9" id="KW-0813">Transport</keyword>
<proteinExistence type="predicted"/>
<keyword evidence="7 9" id="KW-0408">Iron</keyword>
<accession>A0ABT9S964</accession>
<evidence type="ECO:0000313" key="12">
    <source>
        <dbReference type="EMBL" id="MDP9900900.1"/>
    </source>
</evidence>
<dbReference type="PANTHER" id="PTHR42859:SF2">
    <property type="entry name" value="FERREDOXIN"/>
    <property type="match status" value="1"/>
</dbReference>
<evidence type="ECO:0000256" key="2">
    <source>
        <dbReference type="ARBA" id="ARBA00001966"/>
    </source>
</evidence>
<dbReference type="PROSITE" id="PS51379">
    <property type="entry name" value="4FE4S_FER_2"/>
    <property type="match status" value="1"/>
</dbReference>
<evidence type="ECO:0000256" key="6">
    <source>
        <dbReference type="ARBA" id="ARBA00022982"/>
    </source>
</evidence>
<comment type="cofactor">
    <cofactor evidence="2 9">
        <name>[4Fe-4S] cluster</name>
        <dbReference type="ChEBI" id="CHEBI:49883"/>
    </cofactor>
</comment>
<evidence type="ECO:0000256" key="4">
    <source>
        <dbReference type="ARBA" id="ARBA00022485"/>
    </source>
</evidence>
<dbReference type="Gene3D" id="3.30.70.20">
    <property type="match status" value="1"/>
</dbReference>
<comment type="function">
    <text evidence="9">Ferredoxins are iron-sulfur proteins that transfer electrons in a wide variety of metabolic reactions.</text>
</comment>
<evidence type="ECO:0000256" key="1">
    <source>
        <dbReference type="ARBA" id="ARBA00001927"/>
    </source>
</evidence>
<dbReference type="PANTHER" id="PTHR42859">
    <property type="entry name" value="OXIDOREDUCTASE"/>
    <property type="match status" value="1"/>
</dbReference>
<name>A0ABT9S964_9BURK</name>
<feature type="region of interest" description="Disordered" evidence="10">
    <location>
        <begin position="81"/>
        <end position="101"/>
    </location>
</feature>
<keyword evidence="6 9" id="KW-0249">Electron transport</keyword>
<evidence type="ECO:0000256" key="5">
    <source>
        <dbReference type="ARBA" id="ARBA00022723"/>
    </source>
</evidence>
<comment type="cofactor">
    <cofactor evidence="1">
        <name>[3Fe-4S] cluster</name>
        <dbReference type="ChEBI" id="CHEBI:21137"/>
    </cofactor>
</comment>
<evidence type="ECO:0000256" key="9">
    <source>
        <dbReference type="RuleBase" id="RU365098"/>
    </source>
</evidence>
<dbReference type="PROSITE" id="PS00198">
    <property type="entry name" value="4FE4S_FER_1"/>
    <property type="match status" value="1"/>
</dbReference>
<evidence type="ECO:0000313" key="13">
    <source>
        <dbReference type="Proteomes" id="UP001226867"/>
    </source>
</evidence>
<sequence>MTHVVTDNCEQCRYTECVTVCPVACFRGDGERLFIDPDLCVDCGACVPMCPVHAIVDSFDLEDDQQIWIGVNQRRAKELPTVRDRSAPLPTAPDRRAALGY</sequence>